<gene>
    <name evidence="2" type="ORF">GCM10022247_31580</name>
</gene>
<evidence type="ECO:0000313" key="2">
    <source>
        <dbReference type="EMBL" id="GAA4007245.1"/>
    </source>
</evidence>
<dbReference type="GO" id="GO:0032259">
    <property type="term" value="P:methylation"/>
    <property type="evidence" value="ECO:0007669"/>
    <property type="project" value="UniProtKB-KW"/>
</dbReference>
<evidence type="ECO:0000313" key="3">
    <source>
        <dbReference type="Proteomes" id="UP001501747"/>
    </source>
</evidence>
<dbReference type="Proteomes" id="UP001501747">
    <property type="component" value="Unassembled WGS sequence"/>
</dbReference>
<dbReference type="InterPro" id="IPR029063">
    <property type="entry name" value="SAM-dependent_MTases_sf"/>
</dbReference>
<dbReference type="Gene3D" id="3.40.50.150">
    <property type="entry name" value="Vaccinia Virus protein VP39"/>
    <property type="match status" value="1"/>
</dbReference>
<dbReference type="EMBL" id="BAABAL010000009">
    <property type="protein sequence ID" value="GAA4007245.1"/>
    <property type="molecule type" value="Genomic_DNA"/>
</dbReference>
<feature type="domain" description="Methyltransferase" evidence="1">
    <location>
        <begin position="48"/>
        <end position="146"/>
    </location>
</feature>
<organism evidence="2 3">
    <name type="scientific">Allokutzneria multivorans</name>
    <dbReference type="NCBI Taxonomy" id="1142134"/>
    <lineage>
        <taxon>Bacteria</taxon>
        <taxon>Bacillati</taxon>
        <taxon>Actinomycetota</taxon>
        <taxon>Actinomycetes</taxon>
        <taxon>Pseudonocardiales</taxon>
        <taxon>Pseudonocardiaceae</taxon>
        <taxon>Allokutzneria</taxon>
    </lineage>
</organism>
<name>A0ABP7S686_9PSEU</name>
<dbReference type="InterPro" id="IPR041698">
    <property type="entry name" value="Methyltransf_25"/>
</dbReference>
<keyword evidence="2" id="KW-0808">Transferase</keyword>
<sequence length="198" mass="21335">MSSPRNASRVFFQAVLRRPSLIGGVWPSSPALAARLASVIPGSGDPVVVELGAGSGAVSDGITARLGTRGRYLGVELDEELAGLLRENYPHMEVLNANATELGKLLADRGVDAVDAVVSGLPWALIGEQGQREILGHVAETLQPHGVFTTFAYVHALGMDNARRFRRLLESTFDEVLLTRVVWANLPPAITYVCRRPR</sequence>
<keyword evidence="2" id="KW-0489">Methyltransferase</keyword>
<accession>A0ABP7S686</accession>
<dbReference type="Pfam" id="PF13649">
    <property type="entry name" value="Methyltransf_25"/>
    <property type="match status" value="1"/>
</dbReference>
<evidence type="ECO:0000259" key="1">
    <source>
        <dbReference type="Pfam" id="PF13649"/>
    </source>
</evidence>
<protein>
    <submittedName>
        <fullName evidence="2">Methyltransferase domain-containing protein</fullName>
    </submittedName>
</protein>
<proteinExistence type="predicted"/>
<dbReference type="CDD" id="cd02440">
    <property type="entry name" value="AdoMet_MTases"/>
    <property type="match status" value="1"/>
</dbReference>
<dbReference type="SUPFAM" id="SSF53335">
    <property type="entry name" value="S-adenosyl-L-methionine-dependent methyltransferases"/>
    <property type="match status" value="1"/>
</dbReference>
<dbReference type="RefSeq" id="WP_344875327.1">
    <property type="nucleotide sequence ID" value="NZ_BAABAL010000009.1"/>
</dbReference>
<dbReference type="GO" id="GO:0008168">
    <property type="term" value="F:methyltransferase activity"/>
    <property type="evidence" value="ECO:0007669"/>
    <property type="project" value="UniProtKB-KW"/>
</dbReference>
<reference evidence="3" key="1">
    <citation type="journal article" date="2019" name="Int. J. Syst. Evol. Microbiol.">
        <title>The Global Catalogue of Microorganisms (GCM) 10K type strain sequencing project: providing services to taxonomists for standard genome sequencing and annotation.</title>
        <authorList>
            <consortium name="The Broad Institute Genomics Platform"/>
            <consortium name="The Broad Institute Genome Sequencing Center for Infectious Disease"/>
            <person name="Wu L."/>
            <person name="Ma J."/>
        </authorList>
    </citation>
    <scope>NUCLEOTIDE SEQUENCE [LARGE SCALE GENOMIC DNA]</scope>
    <source>
        <strain evidence="3">JCM 17342</strain>
    </source>
</reference>
<comment type="caution">
    <text evidence="2">The sequence shown here is derived from an EMBL/GenBank/DDBJ whole genome shotgun (WGS) entry which is preliminary data.</text>
</comment>
<keyword evidence="3" id="KW-1185">Reference proteome</keyword>